<evidence type="ECO:0000313" key="1">
    <source>
        <dbReference type="EMBL" id="MBB6579805.1"/>
    </source>
</evidence>
<proteinExistence type="predicted"/>
<sequence>MPLSPSRRQFVRTAASSLALVGLYAGVLPASHAAKLVDMAQAMVEKYKLGHTLPKVALQLAAKSPDYQMLVDKMGAQQAQQQLMAAARQVVPQYQKQWDAQLANAYAQTFSEPQLKSLLELGPQSPHAQLMQSKQAEINQQMQKSSSGMLREMLGKLFAAAQQPAAKPADKAPEKAKK</sequence>
<dbReference type="EMBL" id="JACHKZ010000039">
    <property type="protein sequence ID" value="MBB6579805.1"/>
    <property type="molecule type" value="Genomic_DNA"/>
</dbReference>
<dbReference type="RefSeq" id="WP_184711488.1">
    <property type="nucleotide sequence ID" value="NZ_JACHKZ010000039.1"/>
</dbReference>
<evidence type="ECO:0000313" key="2">
    <source>
        <dbReference type="Proteomes" id="UP000562492"/>
    </source>
</evidence>
<organism evidence="1 2">
    <name type="scientific">Comamonas odontotermitis</name>
    <dbReference type="NCBI Taxonomy" id="379895"/>
    <lineage>
        <taxon>Bacteria</taxon>
        <taxon>Pseudomonadati</taxon>
        <taxon>Pseudomonadota</taxon>
        <taxon>Betaproteobacteria</taxon>
        <taxon>Burkholderiales</taxon>
        <taxon>Comamonadaceae</taxon>
        <taxon>Comamonas</taxon>
    </lineage>
</organism>
<accession>A0ABR6RKU3</accession>
<protein>
    <recommendedName>
        <fullName evidence="3">DUF2059 domain-containing protein</fullName>
    </recommendedName>
</protein>
<comment type="caution">
    <text evidence="1">The sequence shown here is derived from an EMBL/GenBank/DDBJ whole genome shotgun (WGS) entry which is preliminary data.</text>
</comment>
<gene>
    <name evidence="1" type="ORF">HNP33_003921</name>
</gene>
<keyword evidence="2" id="KW-1185">Reference proteome</keyword>
<name>A0ABR6RKU3_9BURK</name>
<evidence type="ECO:0008006" key="3">
    <source>
        <dbReference type="Google" id="ProtNLM"/>
    </source>
</evidence>
<dbReference type="PROSITE" id="PS51318">
    <property type="entry name" value="TAT"/>
    <property type="match status" value="1"/>
</dbReference>
<reference evidence="1 2" key="1">
    <citation type="submission" date="2020-08" db="EMBL/GenBank/DDBJ databases">
        <title>Functional genomics of gut bacteria from endangered species of beetles.</title>
        <authorList>
            <person name="Carlos-Shanley C."/>
        </authorList>
    </citation>
    <scope>NUCLEOTIDE SEQUENCE [LARGE SCALE GENOMIC DNA]</scope>
    <source>
        <strain evidence="1 2">S00124</strain>
    </source>
</reference>
<dbReference type="InterPro" id="IPR006311">
    <property type="entry name" value="TAT_signal"/>
</dbReference>
<dbReference type="Proteomes" id="UP000562492">
    <property type="component" value="Unassembled WGS sequence"/>
</dbReference>